<name>A0A401ZLX2_9CHLR</name>
<feature type="transmembrane region" description="Helical" evidence="1">
    <location>
        <begin position="154"/>
        <end position="173"/>
    </location>
</feature>
<evidence type="ECO:0000256" key="1">
    <source>
        <dbReference type="SAM" id="Phobius"/>
    </source>
</evidence>
<proteinExistence type="predicted"/>
<evidence type="ECO:0008006" key="4">
    <source>
        <dbReference type="Google" id="ProtNLM"/>
    </source>
</evidence>
<dbReference type="EMBL" id="BIFQ01000002">
    <property type="protein sequence ID" value="GCE07828.1"/>
    <property type="molecule type" value="Genomic_DNA"/>
</dbReference>
<comment type="caution">
    <text evidence="2">The sequence shown here is derived from an EMBL/GenBank/DDBJ whole genome shotgun (WGS) entry which is preliminary data.</text>
</comment>
<feature type="transmembrane region" description="Helical" evidence="1">
    <location>
        <begin position="127"/>
        <end position="148"/>
    </location>
</feature>
<dbReference type="PANTHER" id="PTHR40057:SF1">
    <property type="entry name" value="SLR1162 PROTEIN"/>
    <property type="match status" value="1"/>
</dbReference>
<evidence type="ECO:0000313" key="2">
    <source>
        <dbReference type="EMBL" id="GCE07828.1"/>
    </source>
</evidence>
<keyword evidence="1" id="KW-0472">Membrane</keyword>
<keyword evidence="1" id="KW-1133">Transmembrane helix</keyword>
<dbReference type="InterPro" id="IPR038762">
    <property type="entry name" value="ABM_predict"/>
</dbReference>
<keyword evidence="3" id="KW-1185">Reference proteome</keyword>
<dbReference type="RefSeq" id="WP_126599929.1">
    <property type="nucleotide sequence ID" value="NZ_BIFQ01000002.1"/>
</dbReference>
<dbReference type="SUPFAM" id="SSF54909">
    <property type="entry name" value="Dimeric alpha+beta barrel"/>
    <property type="match status" value="1"/>
</dbReference>
<sequence length="189" mass="21102">MTQSIHEAATTKEPVTLVERRILKPGHENDFYAWVQRAIAASERFPGDQGVSILTFGKEQSNVRYVVHRFADNATARAWMQSGDRAKLMQEAAAFSSPYTQTSSGMAVWFTLPGLPEATPLKWKMSLAIIPSAYIASLIILLILNAFVHGWPLPITNAVVTVFLAFLLTYIGLPVTTRLLHSWLYPQEK</sequence>
<protein>
    <recommendedName>
        <fullName evidence="4">Antibiotic biosynthesis monooxygenase</fullName>
    </recommendedName>
</protein>
<dbReference type="AlphaFoldDB" id="A0A401ZLX2"/>
<keyword evidence="1" id="KW-0812">Transmembrane</keyword>
<accession>A0A401ZLX2</accession>
<reference evidence="3" key="1">
    <citation type="submission" date="2018-12" db="EMBL/GenBank/DDBJ databases">
        <title>Tengunoibacter tsumagoiensis gen. nov., sp. nov., Dictyobacter kobayashii sp. nov., D. alpinus sp. nov., and D. joshuensis sp. nov. and description of Dictyobacteraceae fam. nov. within the order Ktedonobacterales isolated from Tengu-no-mugimeshi.</title>
        <authorList>
            <person name="Wang C.M."/>
            <person name="Zheng Y."/>
            <person name="Sakai Y."/>
            <person name="Toyoda A."/>
            <person name="Minakuchi Y."/>
            <person name="Abe K."/>
            <person name="Yokota A."/>
            <person name="Yabe S."/>
        </authorList>
    </citation>
    <scope>NUCLEOTIDE SEQUENCE [LARGE SCALE GENOMIC DNA]</scope>
    <source>
        <strain evidence="3">S-27</strain>
    </source>
</reference>
<dbReference type="InterPro" id="IPR011008">
    <property type="entry name" value="Dimeric_a/b-barrel"/>
</dbReference>
<dbReference type="PANTHER" id="PTHR40057">
    <property type="entry name" value="SLR1162 PROTEIN"/>
    <property type="match status" value="1"/>
</dbReference>
<evidence type="ECO:0000313" key="3">
    <source>
        <dbReference type="Proteomes" id="UP000287224"/>
    </source>
</evidence>
<dbReference type="OrthoDB" id="1494254at2"/>
<gene>
    <name evidence="2" type="ORF">KDAU_51570</name>
</gene>
<dbReference type="Proteomes" id="UP000287224">
    <property type="component" value="Unassembled WGS sequence"/>
</dbReference>
<organism evidence="2 3">
    <name type="scientific">Dictyobacter aurantiacus</name>
    <dbReference type="NCBI Taxonomy" id="1936993"/>
    <lineage>
        <taxon>Bacteria</taxon>
        <taxon>Bacillati</taxon>
        <taxon>Chloroflexota</taxon>
        <taxon>Ktedonobacteria</taxon>
        <taxon>Ktedonobacterales</taxon>
        <taxon>Dictyobacteraceae</taxon>
        <taxon>Dictyobacter</taxon>
    </lineage>
</organism>